<dbReference type="HAMAP" id="MF_02204">
    <property type="entry name" value="Pal"/>
    <property type="match status" value="1"/>
</dbReference>
<keyword evidence="13" id="KW-1185">Reference proteome</keyword>
<dbReference type="SUPFAM" id="SSF103088">
    <property type="entry name" value="OmpA-like"/>
    <property type="match status" value="1"/>
</dbReference>
<dbReference type="NCBIfam" id="TIGR02802">
    <property type="entry name" value="Pal_lipo"/>
    <property type="match status" value="1"/>
</dbReference>
<dbReference type="RefSeq" id="WP_263125064.1">
    <property type="nucleotide sequence ID" value="NZ_CP106753.1"/>
</dbReference>
<dbReference type="PROSITE" id="PS51257">
    <property type="entry name" value="PROKAR_LIPOPROTEIN"/>
    <property type="match status" value="1"/>
</dbReference>
<keyword evidence="7 8" id="KW-0131">Cell cycle</keyword>
<dbReference type="InterPro" id="IPR039001">
    <property type="entry name" value="Pal"/>
</dbReference>
<dbReference type="Gene3D" id="3.30.1330.60">
    <property type="entry name" value="OmpA-like domain"/>
    <property type="match status" value="1"/>
</dbReference>
<evidence type="ECO:0000256" key="10">
    <source>
        <dbReference type="SAM" id="SignalP"/>
    </source>
</evidence>
<proteinExistence type="inferred from homology"/>
<dbReference type="PANTHER" id="PTHR30329">
    <property type="entry name" value="STATOR ELEMENT OF FLAGELLAR MOTOR COMPLEX"/>
    <property type="match status" value="1"/>
</dbReference>
<keyword evidence="5 8" id="KW-0998">Cell outer membrane</keyword>
<dbReference type="InterPro" id="IPR014169">
    <property type="entry name" value="Pal_lipo_C"/>
</dbReference>
<sequence>MKQIALSLALTALLAACASQPKTDTGAATPTPAPVVDAAPSPAAPAPAPQGNDLAQKGYNPLTDPNNVLSSRRVYFDYDAYVVKGEYTPLVEAHAKYLLDNKDAKVILQGHADNRGTAEYNLALGQKRADAVKKNMAALGVPEAQIETVSFGEEKPAEQGDTEEAWSRNRRAEIVYQSEQ</sequence>
<name>A0ABY6DMP0_9NEIS</name>
<comment type="subunit">
    <text evidence="8">The Tol-Pal system is composed of five core proteins: the inner membrane proteins TolA, TolQ and TolR, the periplasmic protein TolB and the outer membrane protein Pal. They form a network linking the inner and outer membranes and the peptidoglycan layer.</text>
</comment>
<keyword evidence="4 8" id="KW-0564">Palmitate</keyword>
<feature type="compositionally biased region" description="Low complexity" evidence="9">
    <location>
        <begin position="21"/>
        <end position="41"/>
    </location>
</feature>
<feature type="region of interest" description="Disordered" evidence="9">
    <location>
        <begin position="21"/>
        <end position="64"/>
    </location>
</feature>
<keyword evidence="6 8" id="KW-0449">Lipoprotein</keyword>
<evidence type="ECO:0000313" key="12">
    <source>
        <dbReference type="EMBL" id="UXY15639.1"/>
    </source>
</evidence>
<comment type="function">
    <text evidence="8">Part of the Tol-Pal system, which plays a role in outer membrane invagination during cell division and is important for maintaining outer membrane integrity.</text>
</comment>
<evidence type="ECO:0000259" key="11">
    <source>
        <dbReference type="PROSITE" id="PS51123"/>
    </source>
</evidence>
<protein>
    <recommendedName>
        <fullName evidence="8">Peptidoglycan-associated lipoprotein</fullName>
        <shortName evidence="8">PAL</shortName>
    </recommendedName>
</protein>
<dbReference type="Proteomes" id="UP001061302">
    <property type="component" value="Chromosome"/>
</dbReference>
<evidence type="ECO:0000256" key="2">
    <source>
        <dbReference type="ARBA" id="ARBA00022729"/>
    </source>
</evidence>
<dbReference type="InterPro" id="IPR006690">
    <property type="entry name" value="OMPA-like_CS"/>
</dbReference>
<evidence type="ECO:0000256" key="9">
    <source>
        <dbReference type="SAM" id="MobiDB-lite"/>
    </source>
</evidence>
<keyword evidence="2 8" id="KW-0732">Signal</keyword>
<feature type="domain" description="OmpA-like" evidence="11">
    <location>
        <begin position="63"/>
        <end position="180"/>
    </location>
</feature>
<keyword evidence="3 8" id="KW-0472">Membrane</keyword>
<dbReference type="PROSITE" id="PS51123">
    <property type="entry name" value="OMPA_2"/>
    <property type="match status" value="1"/>
</dbReference>
<comment type="similarity">
    <text evidence="8">Belongs to the Pal lipoprotein family.</text>
</comment>
<evidence type="ECO:0000256" key="1">
    <source>
        <dbReference type="ARBA" id="ARBA00022618"/>
    </source>
</evidence>
<dbReference type="InterPro" id="IPR006664">
    <property type="entry name" value="OMP_bac"/>
</dbReference>
<dbReference type="InterPro" id="IPR036737">
    <property type="entry name" value="OmpA-like_sf"/>
</dbReference>
<accession>A0ABY6DMP0</accession>
<evidence type="ECO:0000256" key="8">
    <source>
        <dbReference type="HAMAP-Rule" id="MF_02204"/>
    </source>
</evidence>
<feature type="signal peptide" evidence="10">
    <location>
        <begin position="1"/>
        <end position="18"/>
    </location>
</feature>
<dbReference type="InterPro" id="IPR006665">
    <property type="entry name" value="OmpA-like"/>
</dbReference>
<dbReference type="EMBL" id="CP106753">
    <property type="protein sequence ID" value="UXY15639.1"/>
    <property type="molecule type" value="Genomic_DNA"/>
</dbReference>
<dbReference type="Pfam" id="PF00691">
    <property type="entry name" value="OmpA"/>
    <property type="match status" value="1"/>
</dbReference>
<keyword evidence="1 8" id="KW-0132">Cell division</keyword>
<feature type="chain" id="PRO_5045150469" description="Peptidoglycan-associated lipoprotein" evidence="10">
    <location>
        <begin position="19"/>
        <end position="180"/>
    </location>
</feature>
<dbReference type="CDD" id="cd07185">
    <property type="entry name" value="OmpA_C-like"/>
    <property type="match status" value="1"/>
</dbReference>
<evidence type="ECO:0000256" key="3">
    <source>
        <dbReference type="ARBA" id="ARBA00023136"/>
    </source>
</evidence>
<dbReference type="InterPro" id="IPR050330">
    <property type="entry name" value="Bact_OuterMem_StrucFunc"/>
</dbReference>
<comment type="subcellular location">
    <subcellularLocation>
        <location evidence="8">Cell outer membrane</location>
        <topology evidence="8">Lipid-anchor</topology>
    </subcellularLocation>
</comment>
<gene>
    <name evidence="8 12" type="primary">pal</name>
    <name evidence="12" type="ORF">N8I74_01085</name>
</gene>
<dbReference type="PANTHER" id="PTHR30329:SF21">
    <property type="entry name" value="LIPOPROTEIN YIAD-RELATED"/>
    <property type="match status" value="1"/>
</dbReference>
<evidence type="ECO:0000256" key="6">
    <source>
        <dbReference type="ARBA" id="ARBA00023288"/>
    </source>
</evidence>
<dbReference type="PROSITE" id="PS01068">
    <property type="entry name" value="OMPA_1"/>
    <property type="match status" value="1"/>
</dbReference>
<dbReference type="PRINTS" id="PR01021">
    <property type="entry name" value="OMPADOMAIN"/>
</dbReference>
<evidence type="ECO:0000256" key="7">
    <source>
        <dbReference type="ARBA" id="ARBA00023306"/>
    </source>
</evidence>
<evidence type="ECO:0000313" key="13">
    <source>
        <dbReference type="Proteomes" id="UP001061302"/>
    </source>
</evidence>
<evidence type="ECO:0000256" key="5">
    <source>
        <dbReference type="ARBA" id="ARBA00023237"/>
    </source>
</evidence>
<evidence type="ECO:0000256" key="4">
    <source>
        <dbReference type="ARBA" id="ARBA00023139"/>
    </source>
</evidence>
<feature type="region of interest" description="Disordered" evidence="9">
    <location>
        <begin position="151"/>
        <end position="171"/>
    </location>
</feature>
<reference evidence="12" key="1">
    <citation type="submission" date="2022-10" db="EMBL/GenBank/DDBJ databases">
        <title>Chitiniphilus purpureus sp. nov., a novel chitin-degrading bacterium isolated from crawfish pond sediment.</title>
        <authorList>
            <person name="Li K."/>
        </authorList>
    </citation>
    <scope>NUCLEOTIDE SEQUENCE</scope>
    <source>
        <strain evidence="12">CD1</strain>
    </source>
</reference>
<organism evidence="12 13">
    <name type="scientific">Chitiniphilus purpureus</name>
    <dbReference type="NCBI Taxonomy" id="2981137"/>
    <lineage>
        <taxon>Bacteria</taxon>
        <taxon>Pseudomonadati</taxon>
        <taxon>Pseudomonadota</taxon>
        <taxon>Betaproteobacteria</taxon>
        <taxon>Neisseriales</taxon>
        <taxon>Chitinibacteraceae</taxon>
        <taxon>Chitiniphilus</taxon>
    </lineage>
</organism>